<proteinExistence type="predicted"/>
<sequence length="46" mass="4406">MGAAGLVGERSGDDAAAAASTSVPFDPVGLVGWGCVARTGAQGKFP</sequence>
<reference evidence="1" key="1">
    <citation type="submission" date="2014-09" db="EMBL/GenBank/DDBJ databases">
        <authorList>
            <person name="Magalhaes I.L.F."/>
            <person name="Oliveira U."/>
            <person name="Santos F.R."/>
            <person name="Vidigal T.H.D.A."/>
            <person name="Brescovit A.D."/>
            <person name="Santos A.J."/>
        </authorList>
    </citation>
    <scope>NUCLEOTIDE SEQUENCE</scope>
    <source>
        <tissue evidence="1">Shoot tissue taken approximately 20 cm above the soil surface</tissue>
    </source>
</reference>
<dbReference type="EMBL" id="GBRH01193575">
    <property type="protein sequence ID" value="JAE04321.1"/>
    <property type="molecule type" value="Transcribed_RNA"/>
</dbReference>
<dbReference type="AlphaFoldDB" id="A0A0A9F2F5"/>
<organism evidence="1">
    <name type="scientific">Arundo donax</name>
    <name type="common">Giant reed</name>
    <name type="synonym">Donax arundinaceus</name>
    <dbReference type="NCBI Taxonomy" id="35708"/>
    <lineage>
        <taxon>Eukaryota</taxon>
        <taxon>Viridiplantae</taxon>
        <taxon>Streptophyta</taxon>
        <taxon>Embryophyta</taxon>
        <taxon>Tracheophyta</taxon>
        <taxon>Spermatophyta</taxon>
        <taxon>Magnoliopsida</taxon>
        <taxon>Liliopsida</taxon>
        <taxon>Poales</taxon>
        <taxon>Poaceae</taxon>
        <taxon>PACMAD clade</taxon>
        <taxon>Arundinoideae</taxon>
        <taxon>Arundineae</taxon>
        <taxon>Arundo</taxon>
    </lineage>
</organism>
<accession>A0A0A9F2F5</accession>
<protein>
    <submittedName>
        <fullName evidence="1">Uncharacterized protein</fullName>
    </submittedName>
</protein>
<name>A0A0A9F2F5_ARUDO</name>
<evidence type="ECO:0000313" key="1">
    <source>
        <dbReference type="EMBL" id="JAE04321.1"/>
    </source>
</evidence>
<reference evidence="1" key="2">
    <citation type="journal article" date="2015" name="Data Brief">
        <title>Shoot transcriptome of the giant reed, Arundo donax.</title>
        <authorList>
            <person name="Barrero R.A."/>
            <person name="Guerrero F.D."/>
            <person name="Moolhuijzen P."/>
            <person name="Goolsby J.A."/>
            <person name="Tidwell J."/>
            <person name="Bellgard S.E."/>
            <person name="Bellgard M.I."/>
        </authorList>
    </citation>
    <scope>NUCLEOTIDE SEQUENCE</scope>
    <source>
        <tissue evidence="1">Shoot tissue taken approximately 20 cm above the soil surface</tissue>
    </source>
</reference>